<dbReference type="EMBL" id="MU807558">
    <property type="protein sequence ID" value="KAJ3831343.1"/>
    <property type="molecule type" value="Genomic_DNA"/>
</dbReference>
<feature type="compositionally biased region" description="Low complexity" evidence="1">
    <location>
        <begin position="190"/>
        <end position="202"/>
    </location>
</feature>
<accession>A0AA38NVM5</accession>
<proteinExistence type="predicted"/>
<dbReference type="AlphaFoldDB" id="A0AA38NVM5"/>
<organism evidence="2 3">
    <name type="scientific">Lentinula raphanica</name>
    <dbReference type="NCBI Taxonomy" id="153919"/>
    <lineage>
        <taxon>Eukaryota</taxon>
        <taxon>Fungi</taxon>
        <taxon>Dikarya</taxon>
        <taxon>Basidiomycota</taxon>
        <taxon>Agaricomycotina</taxon>
        <taxon>Agaricomycetes</taxon>
        <taxon>Agaricomycetidae</taxon>
        <taxon>Agaricales</taxon>
        <taxon>Marasmiineae</taxon>
        <taxon>Omphalotaceae</taxon>
        <taxon>Lentinula</taxon>
    </lineage>
</organism>
<feature type="compositionally biased region" description="Low complexity" evidence="1">
    <location>
        <begin position="172"/>
        <end position="182"/>
    </location>
</feature>
<evidence type="ECO:0000313" key="2">
    <source>
        <dbReference type="EMBL" id="KAJ3831343.1"/>
    </source>
</evidence>
<feature type="region of interest" description="Disordered" evidence="1">
    <location>
        <begin position="161"/>
        <end position="251"/>
    </location>
</feature>
<feature type="compositionally biased region" description="Low complexity" evidence="1">
    <location>
        <begin position="216"/>
        <end position="233"/>
    </location>
</feature>
<reference evidence="2" key="1">
    <citation type="submission" date="2022-08" db="EMBL/GenBank/DDBJ databases">
        <authorList>
            <consortium name="DOE Joint Genome Institute"/>
            <person name="Min B."/>
            <person name="Riley R."/>
            <person name="Sierra-Patev S."/>
            <person name="Naranjo-Ortiz M."/>
            <person name="Looney B."/>
            <person name="Konkel Z."/>
            <person name="Slot J.C."/>
            <person name="Sakamoto Y."/>
            <person name="Steenwyk J.L."/>
            <person name="Rokas A."/>
            <person name="Carro J."/>
            <person name="Camarero S."/>
            <person name="Ferreira P."/>
            <person name="Molpeceres G."/>
            <person name="Ruiz-Duenas F.J."/>
            <person name="Serrano A."/>
            <person name="Henrissat B."/>
            <person name="Drula E."/>
            <person name="Hughes K.W."/>
            <person name="Mata J.L."/>
            <person name="Ishikawa N.K."/>
            <person name="Vargas-Isla R."/>
            <person name="Ushijima S."/>
            <person name="Smith C.A."/>
            <person name="Ahrendt S."/>
            <person name="Andreopoulos W."/>
            <person name="He G."/>
            <person name="Labutti K."/>
            <person name="Lipzen A."/>
            <person name="Ng V."/>
            <person name="Sandor L."/>
            <person name="Barry K."/>
            <person name="Martinez A.T."/>
            <person name="Xiao Y."/>
            <person name="Gibbons J.G."/>
            <person name="Terashima K."/>
            <person name="Hibbett D.S."/>
            <person name="Grigoriev I.V."/>
        </authorList>
    </citation>
    <scope>NUCLEOTIDE SEQUENCE</scope>
    <source>
        <strain evidence="2">TFB9207</strain>
    </source>
</reference>
<protein>
    <submittedName>
        <fullName evidence="2">Uncharacterized protein</fullName>
    </submittedName>
</protein>
<gene>
    <name evidence="2" type="ORF">F5878DRAFT_667653</name>
</gene>
<sequence length="385" mass="40691">MLVIEIYLALAPGSDSSPLITYSHVINALSLSSMRVISEEHQDFFSITVAAVLLLLASAPLPDSLRLATEDSTSFLATSQRLPSSQFCVDQLPGYRELGSISSAILESAVLFSLPLIEVDRCRFVLIISNAVVALQYSLSSQELPQNLYFEQSLMRCQSEMTDLPSGVPDHLASSSSLTPTLAQPPPPAASHAPFHATSHAPYATSYAPSHPRSMAPSRAGSRTSSRAPSRAPYHIPTRTPSDVLTPPPPPPLLPGVLSGAQPLVSSSALSIALPSLRGETTQPNPNYSQYNQDYEDINTYLLQLTGSTPAPVFAGGMLPANNPPEHFPPANGPPALFLYATVPPAQFHPAYVPPANFVPPATQPAGVLPPASSFSSAMPVSAPG</sequence>
<feature type="non-terminal residue" evidence="2">
    <location>
        <position position="385"/>
    </location>
</feature>
<comment type="caution">
    <text evidence="2">The sequence shown here is derived from an EMBL/GenBank/DDBJ whole genome shotgun (WGS) entry which is preliminary data.</text>
</comment>
<keyword evidence="3" id="KW-1185">Reference proteome</keyword>
<name>A0AA38NVM5_9AGAR</name>
<evidence type="ECO:0000256" key="1">
    <source>
        <dbReference type="SAM" id="MobiDB-lite"/>
    </source>
</evidence>
<dbReference type="Proteomes" id="UP001163846">
    <property type="component" value="Unassembled WGS sequence"/>
</dbReference>
<evidence type="ECO:0000313" key="3">
    <source>
        <dbReference type="Proteomes" id="UP001163846"/>
    </source>
</evidence>